<dbReference type="InterPro" id="IPR003708">
    <property type="entry name" value="SecB"/>
</dbReference>
<evidence type="ECO:0000256" key="6">
    <source>
        <dbReference type="HAMAP-Rule" id="MF_00821"/>
    </source>
</evidence>
<protein>
    <recommendedName>
        <fullName evidence="6">Protein-export protein SecB</fullName>
    </recommendedName>
</protein>
<dbReference type="Proteomes" id="UP001595615">
    <property type="component" value="Unassembled WGS sequence"/>
</dbReference>
<dbReference type="PANTHER" id="PTHR36918:SF1">
    <property type="entry name" value="PROTEIN-EXPORT PROTEIN SECB"/>
    <property type="match status" value="1"/>
</dbReference>
<organism evidence="8 9">
    <name type="scientific">Sphingoaurantiacus capsulatus</name>
    <dbReference type="NCBI Taxonomy" id="1771310"/>
    <lineage>
        <taxon>Bacteria</taxon>
        <taxon>Pseudomonadati</taxon>
        <taxon>Pseudomonadota</taxon>
        <taxon>Alphaproteobacteria</taxon>
        <taxon>Sphingomonadales</taxon>
        <taxon>Sphingosinicellaceae</taxon>
        <taxon>Sphingoaurantiacus</taxon>
    </lineage>
</organism>
<dbReference type="NCBIfam" id="NF004392">
    <property type="entry name" value="PRK05751.1-3"/>
    <property type="match status" value="1"/>
</dbReference>
<comment type="subcellular location">
    <subcellularLocation>
        <location evidence="6">Cytoplasm</location>
    </subcellularLocation>
</comment>
<dbReference type="PANTHER" id="PTHR36918">
    <property type="match status" value="1"/>
</dbReference>
<accession>A0ABV7X8K3</accession>
<feature type="region of interest" description="Disordered" evidence="7">
    <location>
        <begin position="1"/>
        <end position="21"/>
    </location>
</feature>
<comment type="subunit">
    <text evidence="6">Homotetramer, a dimer of dimers. One homotetramer interacts with 1 SecA dimer.</text>
</comment>
<evidence type="ECO:0000256" key="5">
    <source>
        <dbReference type="ARBA" id="ARBA00023186"/>
    </source>
</evidence>
<dbReference type="NCBIfam" id="TIGR00809">
    <property type="entry name" value="secB"/>
    <property type="match status" value="1"/>
</dbReference>
<reference evidence="9" key="1">
    <citation type="journal article" date="2019" name="Int. J. Syst. Evol. Microbiol.">
        <title>The Global Catalogue of Microorganisms (GCM) 10K type strain sequencing project: providing services to taxonomists for standard genome sequencing and annotation.</title>
        <authorList>
            <consortium name="The Broad Institute Genomics Platform"/>
            <consortium name="The Broad Institute Genome Sequencing Center for Infectious Disease"/>
            <person name="Wu L."/>
            <person name="Ma J."/>
        </authorList>
    </citation>
    <scope>NUCLEOTIDE SEQUENCE [LARGE SCALE GENOMIC DNA]</scope>
    <source>
        <strain evidence="9">KCTC 42644</strain>
    </source>
</reference>
<dbReference type="EMBL" id="JBHRXV010000004">
    <property type="protein sequence ID" value="MFC3712362.1"/>
    <property type="molecule type" value="Genomic_DNA"/>
</dbReference>
<dbReference type="HAMAP" id="MF_00821">
    <property type="entry name" value="SecB"/>
    <property type="match status" value="1"/>
</dbReference>
<evidence type="ECO:0000313" key="8">
    <source>
        <dbReference type="EMBL" id="MFC3712362.1"/>
    </source>
</evidence>
<dbReference type="PRINTS" id="PR01594">
    <property type="entry name" value="SECBCHAPRONE"/>
</dbReference>
<evidence type="ECO:0000256" key="2">
    <source>
        <dbReference type="ARBA" id="ARBA00022448"/>
    </source>
</evidence>
<dbReference type="InterPro" id="IPR035958">
    <property type="entry name" value="SecB-like_sf"/>
</dbReference>
<dbReference type="Gene3D" id="3.10.420.10">
    <property type="entry name" value="SecB-like"/>
    <property type="match status" value="1"/>
</dbReference>
<comment type="caution">
    <text evidence="8">The sequence shown here is derived from an EMBL/GenBank/DDBJ whole genome shotgun (WGS) entry which is preliminary data.</text>
</comment>
<evidence type="ECO:0000313" key="9">
    <source>
        <dbReference type="Proteomes" id="UP001595615"/>
    </source>
</evidence>
<evidence type="ECO:0000256" key="3">
    <source>
        <dbReference type="ARBA" id="ARBA00022927"/>
    </source>
</evidence>
<keyword evidence="2 6" id="KW-0813">Transport</keyword>
<dbReference type="RefSeq" id="WP_380859082.1">
    <property type="nucleotide sequence ID" value="NZ_JBHRXV010000004.1"/>
</dbReference>
<gene>
    <name evidence="6 8" type="primary">secB</name>
    <name evidence="8" type="ORF">ACFOMD_07265</name>
</gene>
<evidence type="ECO:0000256" key="1">
    <source>
        <dbReference type="ARBA" id="ARBA00009990"/>
    </source>
</evidence>
<keyword evidence="6" id="KW-0963">Cytoplasm</keyword>
<dbReference type="Pfam" id="PF02556">
    <property type="entry name" value="SecB"/>
    <property type="match status" value="1"/>
</dbReference>
<dbReference type="SUPFAM" id="SSF54611">
    <property type="entry name" value="SecB-like"/>
    <property type="match status" value="1"/>
</dbReference>
<keyword evidence="5 6" id="KW-0143">Chaperone</keyword>
<comment type="similarity">
    <text evidence="1 6">Belongs to the SecB family.</text>
</comment>
<evidence type="ECO:0000256" key="7">
    <source>
        <dbReference type="SAM" id="MobiDB-lite"/>
    </source>
</evidence>
<sequence>MADETDAGAPETPEIPVANGADTAPQVGIIAQYVKDLSFENPNAPRSFQSQAQPQIEVNVNVQARRQSEDVFEVDLKIETVAKGDGQTAFVVDLLYSGLFGLRNIPDEALEPFLVVEAPRILFPFARRIIADASRDGGFPPLMLEPIDFATLYMAQRQGGGEAFGQVEGQA</sequence>
<keyword evidence="3 6" id="KW-0653">Protein transport</keyword>
<evidence type="ECO:0000256" key="4">
    <source>
        <dbReference type="ARBA" id="ARBA00023010"/>
    </source>
</evidence>
<keyword evidence="4 6" id="KW-0811">Translocation</keyword>
<comment type="function">
    <text evidence="6">One of the proteins required for the normal export of preproteins out of the cell cytoplasm. It is a molecular chaperone that binds to a subset of precursor proteins, maintaining them in a translocation-competent state. It also specifically binds to its receptor SecA.</text>
</comment>
<keyword evidence="9" id="KW-1185">Reference proteome</keyword>
<proteinExistence type="inferred from homology"/>
<name>A0ABV7X8K3_9SPHN</name>